<protein>
    <recommendedName>
        <fullName evidence="18">tRNA/rRNA methyltransferase SpoU type domain-containing protein</fullName>
    </recommendedName>
</protein>
<dbReference type="PANTHER" id="PTHR12029">
    <property type="entry name" value="RNA METHYLTRANSFERASE"/>
    <property type="match status" value="1"/>
</dbReference>
<dbReference type="CDD" id="cd18091">
    <property type="entry name" value="SpoU-like_TRM3-like"/>
    <property type="match status" value="1"/>
</dbReference>
<dbReference type="SUPFAM" id="SSF52743">
    <property type="entry name" value="Subtilisin-like"/>
    <property type="match status" value="1"/>
</dbReference>
<dbReference type="PANTHER" id="PTHR12029:SF11">
    <property type="entry name" value="METHYLTRANSFERASE TARBP1-RELATED"/>
    <property type="match status" value="1"/>
</dbReference>
<dbReference type="PROSITE" id="PS00136">
    <property type="entry name" value="SUBTILASE_ASP"/>
    <property type="match status" value="1"/>
</dbReference>
<feature type="domain" description="Inhibitor I9" evidence="14">
    <location>
        <begin position="1714"/>
        <end position="1778"/>
    </location>
</feature>
<dbReference type="OrthoDB" id="241340at2759"/>
<dbReference type="InterPro" id="IPR029028">
    <property type="entry name" value="Alpha/beta_knot_MTases"/>
</dbReference>
<feature type="domain" description="tRNA/rRNA methyltransferase SpoU type" evidence="13">
    <location>
        <begin position="1516"/>
        <end position="1653"/>
    </location>
</feature>
<evidence type="ECO:0008006" key="18">
    <source>
        <dbReference type="Google" id="ProtNLM"/>
    </source>
</evidence>
<dbReference type="InterPro" id="IPR023827">
    <property type="entry name" value="Peptidase_S8_Asp-AS"/>
</dbReference>
<keyword evidence="5 10" id="KW-0645">Protease</keyword>
<dbReference type="CDD" id="cd04852">
    <property type="entry name" value="Peptidases_S8_3"/>
    <property type="match status" value="1"/>
</dbReference>
<dbReference type="GO" id="GO:0005576">
    <property type="term" value="C:extracellular region"/>
    <property type="evidence" value="ECO:0007669"/>
    <property type="project" value="UniProtKB-SubCell"/>
</dbReference>
<dbReference type="InterPro" id="IPR015500">
    <property type="entry name" value="Peptidase_S8_subtilisin-rel"/>
</dbReference>
<dbReference type="Gene3D" id="3.40.1280.10">
    <property type="match status" value="1"/>
</dbReference>
<keyword evidence="17" id="KW-1185">Reference proteome</keyword>
<dbReference type="InterPro" id="IPR045330">
    <property type="entry name" value="TRM3/TARBP1"/>
</dbReference>
<dbReference type="Pfam" id="PF00588">
    <property type="entry name" value="SpoU_methylase"/>
    <property type="match status" value="1"/>
</dbReference>
<dbReference type="Gene3D" id="3.50.30.30">
    <property type="match status" value="1"/>
</dbReference>
<feature type="domain" description="Subtilisin-like protease fibronectin type-III" evidence="15">
    <location>
        <begin position="2372"/>
        <end position="2466"/>
    </location>
</feature>
<dbReference type="CDD" id="cd02120">
    <property type="entry name" value="PA_subtilisin_like"/>
    <property type="match status" value="1"/>
</dbReference>
<dbReference type="GO" id="GO:0004252">
    <property type="term" value="F:serine-type endopeptidase activity"/>
    <property type="evidence" value="ECO:0007669"/>
    <property type="project" value="UniProtKB-UniRule"/>
</dbReference>
<dbReference type="GO" id="GO:0006508">
    <property type="term" value="P:proteolysis"/>
    <property type="evidence" value="ECO:0007669"/>
    <property type="project" value="UniProtKB-KW"/>
</dbReference>
<organism evidence="16 17">
    <name type="scientific">Turnera subulata</name>
    <dbReference type="NCBI Taxonomy" id="218843"/>
    <lineage>
        <taxon>Eukaryota</taxon>
        <taxon>Viridiplantae</taxon>
        <taxon>Streptophyta</taxon>
        <taxon>Embryophyta</taxon>
        <taxon>Tracheophyta</taxon>
        <taxon>Spermatophyta</taxon>
        <taxon>Magnoliopsida</taxon>
        <taxon>eudicotyledons</taxon>
        <taxon>Gunneridae</taxon>
        <taxon>Pentapetalae</taxon>
        <taxon>rosids</taxon>
        <taxon>fabids</taxon>
        <taxon>Malpighiales</taxon>
        <taxon>Passifloraceae</taxon>
        <taxon>Turnera</taxon>
    </lineage>
</organism>
<keyword evidence="3" id="KW-0964">Secreted</keyword>
<reference evidence="16" key="1">
    <citation type="submission" date="2022-02" db="EMBL/GenBank/DDBJ databases">
        <authorList>
            <person name="Henning P.M."/>
            <person name="McCubbin A.G."/>
            <person name="Shore J.S."/>
        </authorList>
    </citation>
    <scope>NUCLEOTIDE SEQUENCE</scope>
    <source>
        <strain evidence="16">F60SS</strain>
        <tissue evidence="16">Leaves</tissue>
    </source>
</reference>
<dbReference type="EMBL" id="JAKUCV010006630">
    <property type="protein sequence ID" value="KAJ4826548.1"/>
    <property type="molecule type" value="Genomic_DNA"/>
</dbReference>
<evidence type="ECO:0000256" key="3">
    <source>
        <dbReference type="ARBA" id="ARBA00022525"/>
    </source>
</evidence>
<evidence type="ECO:0000313" key="16">
    <source>
        <dbReference type="EMBL" id="KAJ4826548.1"/>
    </source>
</evidence>
<proteinExistence type="inferred from homology"/>
<keyword evidence="7 10" id="KW-0378">Hydrolase</keyword>
<evidence type="ECO:0000259" key="12">
    <source>
        <dbReference type="Pfam" id="PF00082"/>
    </source>
</evidence>
<sequence length="2473" mass="273413">MSSTETKAMDSVVSSLSESFKQVPLSAIPAIIDCILASTALSPSWLFASLLDSFQNTTKDVIKEDQKMETGQRNYVSSMVGALCYLLKKTGTKPEDMRSFIQKCFLPLMIMGHALEREMLNQVLESFLDVVSMTKCWNVLQSTLVPFCLRSVGLSVGMLQNGEHDAFGWDQCSDFEERRDAYNVLSLYLSFLTDIEEYDSGDAGAIAEEFGIRAESEFWGEIKRGLVDAEGLVRKQSLHILKKALQISKGSQLNPSISQKKTHDRRPVPRGMTRREMWADKEAKSLGVGNLCVSFGSPLSSQQQWEAFILLYEMLEEYGTHLVEAAWNHQVTLLLRFSIAQDSFASSVCGGGHQNQIETMRETFGWLTILWQLGFCHENPQVRCLIMQSFLGIDWMKYGGAAKSVPESFILGPFMEGLNDPVHHKDFGVKGVYTSKTIEGAVRFLHQYASYLNKRLAIIFLCSLASVAKHQSFGRAGLMGLVECIASTARGAGTHVDSDAEGNKQALSDVDLESCPEKDSQCEKVVLLDVMRFVIESSKQHFNPNYRLRVCENVVDAATSMLSPLDVPFETLLLFISTLPREFTDYGGTLRVRIQDWLIASDKMLSVNCCITDIRLLKSLEDFPERFASSKYLIDAVITFDDEDLDVWESEAKRWARLLFLLVQKEEQLSSILTLIRNYGVNLSKQHNYLKWLPVKFLILTRILVEEIQMMQERAAEHGYRIRFKSESSSPEKADELLPAEAYIIHDRFHGVFLSIMEELVSFANMSSSIFWSSIAHETILPSSVMGKLGGPSQRRLSSSTTTLVLQAVTSIQAVASISAWCSQLTNDVRLNSAWTFLWKFFAKTISSPTHDSETGAELSLAAYEALAPALQALVSTFSPLSLDLIRENDKSLQPGREAELWLDRLVLSFLQNVNDLLAVAVLARSRRAVLLKWKWLCLESLLSIPHCALRNGLNLESNGLFFSNAAIRLTLSDIVESLENAGEDSVLPMLRSIRLALGLFASETVDSLLSSTNGVDIQMIWNLVRPSWILHVNSNKRRVASIAALLSSVVHNSVFADESMHFANGEPGPLKWFLENVLQEGTRSPRTIRLAALHLTGLWLSHPKTIKYYIKELKLLTLYGSVAFDEDFEGELADNHDARTEVSLLSKSLEPELTEAFINTELYGRVSVAVLFYKLADLADLVGSADETDESRAALESGKLFLLELLDSVVNDKDLSKELYKKYSARNNLPAVRQYLETFAINIYLKFPSLVKEQLVPVLRDYDMRPQALSSYVFVAANIILHASKANQSRHLAELLPPIVPLLTSHHHSLRGFTQLLVYQVICKYFPLLEVEAIENIPLEKRCFEDLKSYLAKNPDCRRLRSSMEGYLDAYNPAISTTPAGTFVNRVEELEFECVPTSLMEEVLNFLNDVREDLRCSMAKDIVTIKNESLKIDDEPSSQSMSSTADLPFETSLDFQKKLTFSKHEQQNADSSSFSGSNHVYKQLLEKEKEDELLDQSLQSRSLNMEKLRASRQQIILVASLLDRIPNLAGLARTCEVFKASGLAIADTSILRDKQFQLISVTAEKWVPVMEVPENSVKHFLEKKKREGFSILGLEQTANSVPLDKYVFPERTVLVLGREKEGIPVDIIHVLDACIEIPQLGVVRSLNVHASALEQTVVTMSSISKVVLLISIFNILYPKLYEAKVFMVLMDNEAVFAVKSKHSASRAEEEAMAYKEKLVTDHDLLLESLLQKHTYTKLYSYTHLLNGFAIHVKTDEVLSILKNATGVRAIHEDIKMEKLTTHTPYFLGLPAHVWPTLGGVESSGEGVVIGVIDTGINPFHPSFQTRPSRGLNNITKYNSKFKGKCVSGENFPPEACNEKIVGAQYFASAAISAGDFNATRDYASPFDADGHGRQVIHTASTAAGNHQIEVIANDFNYGNASGMAPGARIAVYKALYTFGGYMADVVAAVDQAVEDGVDILSLSIGPSNVPSGPSAFLSVLEIELLFATKAGVLVVQAAGNGGPSSSSILSFSPWITSVAASITDRKYNNTIILGDGQTFSGTGLAPPTDGDAAVQIAFAVDVSHSNISNVEVQSCQYPEYFISSLARGKLIICAYDFDFEADDEAMANVADTIQQIGAAGFIIVVDHDVAFEHVMGTTMTMQVPAIILSNMQDSRALWEYYNNNTIRNGLGQVVEFAATARILDGRRAFFTGQAPVVAAYSSRGPDVNNALLQTADVLKPNVMAPGSSIWAAWSPGSVGDPSSKGQNFALASGTSMATPHIAGVAALIKQKHPTWSPAAITSALMTTAHTTDFVGSPILAQSTDQLAPATPFDLGAGSINPARALDPGLIFDADFEHYVQFLCAVPGVDSDLVRRATGTGCTNNNYTWCSDLNAASVTVSNLVGSRKVIRHVTNVNNKNELYRVTVKEPLGVNVTVWPQKLWIRSRASRHFRIVLKATRATGAYTFGELVLHGSRNHLVRVPIAVYVNSSHI</sequence>
<evidence type="ECO:0000256" key="7">
    <source>
        <dbReference type="ARBA" id="ARBA00022801"/>
    </source>
</evidence>
<dbReference type="GO" id="GO:0003723">
    <property type="term" value="F:RNA binding"/>
    <property type="evidence" value="ECO:0007669"/>
    <property type="project" value="InterPro"/>
</dbReference>
<evidence type="ECO:0000256" key="2">
    <source>
        <dbReference type="ARBA" id="ARBA00011073"/>
    </source>
</evidence>
<evidence type="ECO:0000256" key="8">
    <source>
        <dbReference type="ARBA" id="ARBA00022825"/>
    </source>
</evidence>
<reference evidence="16" key="2">
    <citation type="journal article" date="2023" name="Plants (Basel)">
        <title>Annotation of the Turnera subulata (Passifloraceae) Draft Genome Reveals the S-Locus Evolved after the Divergence of Turneroideae from Passifloroideae in a Stepwise Manner.</title>
        <authorList>
            <person name="Henning P.M."/>
            <person name="Roalson E.H."/>
            <person name="Mir W."/>
            <person name="McCubbin A.G."/>
            <person name="Shore J.S."/>
        </authorList>
    </citation>
    <scope>NUCLEOTIDE SEQUENCE</scope>
    <source>
        <strain evidence="16">F60SS</strain>
    </source>
</reference>
<evidence type="ECO:0000259" key="14">
    <source>
        <dbReference type="Pfam" id="PF05922"/>
    </source>
</evidence>
<evidence type="ECO:0000256" key="1">
    <source>
        <dbReference type="ARBA" id="ARBA00004613"/>
    </source>
</evidence>
<evidence type="ECO:0000256" key="6">
    <source>
        <dbReference type="ARBA" id="ARBA00022679"/>
    </source>
</evidence>
<dbReference type="Pfam" id="PF05922">
    <property type="entry name" value="Inhibitor_I9"/>
    <property type="match status" value="1"/>
</dbReference>
<feature type="active site" description="Charge relay system" evidence="9 10">
    <location>
        <position position="1814"/>
    </location>
</feature>
<feature type="active site" description="Charge relay system" evidence="9 10">
    <location>
        <position position="1892"/>
    </location>
</feature>
<keyword evidence="8 10" id="KW-0720">Serine protease</keyword>
<evidence type="ECO:0000256" key="10">
    <source>
        <dbReference type="PROSITE-ProRule" id="PRU01240"/>
    </source>
</evidence>
<evidence type="ECO:0000256" key="11">
    <source>
        <dbReference type="RuleBase" id="RU003355"/>
    </source>
</evidence>
<gene>
    <name evidence="16" type="ORF">Tsubulata_039607</name>
</gene>
<feature type="active site" description="Charge relay system" evidence="9 10">
    <location>
        <position position="2256"/>
    </location>
</feature>
<dbReference type="PROSITE" id="PS00138">
    <property type="entry name" value="SUBTILASE_SER"/>
    <property type="match status" value="1"/>
</dbReference>
<evidence type="ECO:0000256" key="9">
    <source>
        <dbReference type="PIRSR" id="PIRSR615500-1"/>
    </source>
</evidence>
<comment type="similarity">
    <text evidence="2 10 11">Belongs to the peptidase S8 family.</text>
</comment>
<dbReference type="InterPro" id="IPR000209">
    <property type="entry name" value="Peptidase_S8/S53_dom"/>
</dbReference>
<dbReference type="Pfam" id="PF17766">
    <property type="entry name" value="fn3_6"/>
    <property type="match status" value="1"/>
</dbReference>
<dbReference type="PRINTS" id="PR00723">
    <property type="entry name" value="SUBTILISIN"/>
</dbReference>
<dbReference type="InterPro" id="IPR044748">
    <property type="entry name" value="Trm3/TARBP1_C"/>
</dbReference>
<evidence type="ECO:0000256" key="4">
    <source>
        <dbReference type="ARBA" id="ARBA00022603"/>
    </source>
</evidence>
<dbReference type="GO" id="GO:0030488">
    <property type="term" value="P:tRNA methylation"/>
    <property type="evidence" value="ECO:0007669"/>
    <property type="project" value="InterPro"/>
</dbReference>
<comment type="caution">
    <text evidence="16">The sequence shown here is derived from an EMBL/GenBank/DDBJ whole genome shotgun (WGS) entry which is preliminary data.</text>
</comment>
<evidence type="ECO:0000256" key="5">
    <source>
        <dbReference type="ARBA" id="ARBA00022670"/>
    </source>
</evidence>
<dbReference type="InterPro" id="IPR001537">
    <property type="entry name" value="SpoU_MeTrfase"/>
</dbReference>
<comment type="subcellular location">
    <subcellularLocation>
        <location evidence="1">Secreted</location>
    </subcellularLocation>
</comment>
<dbReference type="InterPro" id="IPR034197">
    <property type="entry name" value="Peptidases_S8_3"/>
</dbReference>
<dbReference type="Proteomes" id="UP001141552">
    <property type="component" value="Unassembled WGS sequence"/>
</dbReference>
<feature type="domain" description="Peptidase S8/S53" evidence="12">
    <location>
        <begin position="1805"/>
        <end position="2296"/>
    </location>
</feature>
<evidence type="ECO:0000259" key="15">
    <source>
        <dbReference type="Pfam" id="PF17766"/>
    </source>
</evidence>
<keyword evidence="4" id="KW-0489">Methyltransferase</keyword>
<evidence type="ECO:0000259" key="13">
    <source>
        <dbReference type="Pfam" id="PF00588"/>
    </source>
</evidence>
<dbReference type="InterPro" id="IPR010259">
    <property type="entry name" value="S8pro/Inhibitor_I9"/>
</dbReference>
<dbReference type="Pfam" id="PF00082">
    <property type="entry name" value="Peptidase_S8"/>
    <property type="match status" value="1"/>
</dbReference>
<dbReference type="Gene3D" id="3.40.50.200">
    <property type="entry name" value="Peptidase S8/S53 domain"/>
    <property type="match status" value="1"/>
</dbReference>
<dbReference type="SUPFAM" id="SSF75217">
    <property type="entry name" value="alpha/beta knot"/>
    <property type="match status" value="1"/>
</dbReference>
<name>A0A9Q0F7U6_9ROSI</name>
<dbReference type="Gene3D" id="2.60.40.2310">
    <property type="match status" value="1"/>
</dbReference>
<evidence type="ECO:0000313" key="17">
    <source>
        <dbReference type="Proteomes" id="UP001141552"/>
    </source>
</evidence>
<dbReference type="InterPro" id="IPR029026">
    <property type="entry name" value="tRNA_m1G_MTases_N"/>
</dbReference>
<dbReference type="InterPro" id="IPR041469">
    <property type="entry name" value="Subtilisin-like_FN3"/>
</dbReference>
<keyword evidence="6" id="KW-0808">Transferase</keyword>
<accession>A0A9Q0F7U6</accession>
<dbReference type="PROSITE" id="PS51892">
    <property type="entry name" value="SUBTILASE"/>
    <property type="match status" value="1"/>
</dbReference>
<dbReference type="GO" id="GO:0016423">
    <property type="term" value="F:tRNA (guanine) methyltransferase activity"/>
    <property type="evidence" value="ECO:0007669"/>
    <property type="project" value="InterPro"/>
</dbReference>
<dbReference type="InterPro" id="IPR036852">
    <property type="entry name" value="Peptidase_S8/S53_dom_sf"/>
</dbReference>
<dbReference type="InterPro" id="IPR023828">
    <property type="entry name" value="Peptidase_S8_Ser-AS"/>
</dbReference>